<dbReference type="Gene3D" id="3.30.300.30">
    <property type="match status" value="1"/>
</dbReference>
<protein>
    <submittedName>
        <fullName evidence="3">Benzoate--CoA ligase family protein</fullName>
    </submittedName>
</protein>
<dbReference type="InterPro" id="IPR042099">
    <property type="entry name" value="ANL_N_sf"/>
</dbReference>
<dbReference type="PANTHER" id="PTHR43352:SF1">
    <property type="entry name" value="ANTHRANILATE--COA LIGASE"/>
    <property type="match status" value="1"/>
</dbReference>
<dbReference type="SUPFAM" id="SSF56801">
    <property type="entry name" value="Acetyl-CoA synthetase-like"/>
    <property type="match status" value="1"/>
</dbReference>
<dbReference type="Proteomes" id="UP000002941">
    <property type="component" value="Unassembled WGS sequence"/>
</dbReference>
<dbReference type="PATRIC" id="fig|1125718.3.peg.1868"/>
<feature type="domain" description="AMP-dependent synthetase/ligase" evidence="2">
    <location>
        <begin position="23"/>
        <end position="356"/>
    </location>
</feature>
<dbReference type="OrthoDB" id="9803968at2"/>
<dbReference type="PANTHER" id="PTHR43352">
    <property type="entry name" value="ACETYL-COA SYNTHETASE"/>
    <property type="match status" value="1"/>
</dbReference>
<dbReference type="GO" id="GO:0044550">
    <property type="term" value="P:secondary metabolite biosynthetic process"/>
    <property type="evidence" value="ECO:0007669"/>
    <property type="project" value="TreeGrafter"/>
</dbReference>
<dbReference type="GO" id="GO:0016878">
    <property type="term" value="F:acid-thiol ligase activity"/>
    <property type="evidence" value="ECO:0007669"/>
    <property type="project" value="TreeGrafter"/>
</dbReference>
<organism evidence="3 4">
    <name type="scientific">Actinomyces massiliensis F0489</name>
    <dbReference type="NCBI Taxonomy" id="1125718"/>
    <lineage>
        <taxon>Bacteria</taxon>
        <taxon>Bacillati</taxon>
        <taxon>Actinomycetota</taxon>
        <taxon>Actinomycetes</taxon>
        <taxon>Actinomycetales</taxon>
        <taxon>Actinomycetaceae</taxon>
        <taxon>Actinomyces</taxon>
    </lineage>
</organism>
<keyword evidence="1 3" id="KW-0436">Ligase</keyword>
<sequence length="500" mass="54105">MNRQLHNNSNYLSLLTDLTHEHNRENSTALVENGSSVTYAELLQRTARISNSLRCLGLVRGTRVTILLPEGIDSVSIILGALHAGIVAIPINPWLGEQAVLQAISMADPAFTVVGNGDHKGIGKVLHAKDLLCGDRTTENEPESVSPDDIAIGLFTSGTTGVSKICYHTYDDILTINRCVGDEIGIRPTDVCMSASGLHFSYGLFNLIFFPLMRGAITVLTGLSRRMTADEVFDYISAHNVTFFSAIPSFFLRLINSPRAEELRVLRVVATGGEVLGKTLENRLRDTFGSEGLINIFGSTEIGHAVVVNRASDYAPGVTGRVVPGYDLRVVDSSGRPCRSGVAGELEVKGPSITMGVNNGNDRPRRKVNEWYAMGDAARINKDGTVSVLGRLEDIEIIDGLQIYPAEIESEILASGGISEAAVFVAPVDDVPSLIGILTLIDEDMCLSSASIREFIASRLGSKRTPDFIYTVSELPHLSGGGKLARKTIRQNWQKLIEAR</sequence>
<evidence type="ECO:0000313" key="3">
    <source>
        <dbReference type="EMBL" id="EJF41751.1"/>
    </source>
</evidence>
<reference evidence="3 4" key="1">
    <citation type="submission" date="2012-05" db="EMBL/GenBank/DDBJ databases">
        <authorList>
            <person name="Harkins D.M."/>
            <person name="Madupu R."/>
            <person name="Durkin A.S."/>
            <person name="Torralba M."/>
            <person name="Methe B."/>
            <person name="Sutton G.G."/>
            <person name="Nelson K.E."/>
        </authorList>
    </citation>
    <scope>NUCLEOTIDE SEQUENCE [LARGE SCALE GENOMIC DNA]</scope>
    <source>
        <strain evidence="3 4">F0489</strain>
    </source>
</reference>
<proteinExistence type="predicted"/>
<comment type="caution">
    <text evidence="3">The sequence shown here is derived from an EMBL/GenBank/DDBJ whole genome shotgun (WGS) entry which is preliminary data.</text>
</comment>
<dbReference type="InterPro" id="IPR045851">
    <property type="entry name" value="AMP-bd_C_sf"/>
</dbReference>
<name>J0WZK1_9ACTO</name>
<evidence type="ECO:0000259" key="2">
    <source>
        <dbReference type="Pfam" id="PF00501"/>
    </source>
</evidence>
<dbReference type="InterPro" id="IPR000873">
    <property type="entry name" value="AMP-dep_synth/lig_dom"/>
</dbReference>
<dbReference type="EMBL" id="AKFT01000154">
    <property type="protein sequence ID" value="EJF41751.1"/>
    <property type="molecule type" value="Genomic_DNA"/>
</dbReference>
<dbReference type="eggNOG" id="COG0365">
    <property type="taxonomic scope" value="Bacteria"/>
</dbReference>
<dbReference type="Pfam" id="PF00501">
    <property type="entry name" value="AMP-binding"/>
    <property type="match status" value="1"/>
</dbReference>
<evidence type="ECO:0000256" key="1">
    <source>
        <dbReference type="ARBA" id="ARBA00022598"/>
    </source>
</evidence>
<accession>J0WZK1</accession>
<dbReference type="RefSeq" id="WP_008732211.1">
    <property type="nucleotide sequence ID" value="NZ_AKFT01000154.1"/>
</dbReference>
<dbReference type="Gene3D" id="3.40.50.12780">
    <property type="entry name" value="N-terminal domain of ligase-like"/>
    <property type="match status" value="1"/>
</dbReference>
<evidence type="ECO:0000313" key="4">
    <source>
        <dbReference type="Proteomes" id="UP000002941"/>
    </source>
</evidence>
<gene>
    <name evidence="3" type="ORF">HMPREF1318_2663</name>
</gene>
<keyword evidence="4" id="KW-1185">Reference proteome</keyword>
<dbReference type="AlphaFoldDB" id="J0WZK1"/>